<name>A0ABZ2KIM4_9BACT</name>
<dbReference type="Gene3D" id="3.40.190.290">
    <property type="match status" value="1"/>
</dbReference>
<protein>
    <submittedName>
        <fullName evidence="6">LysR family transcriptional regulator</fullName>
    </submittedName>
</protein>
<accession>A0ABZ2KIM4</accession>
<dbReference type="PROSITE" id="PS50931">
    <property type="entry name" value="HTH_LYSR"/>
    <property type="match status" value="1"/>
</dbReference>
<keyword evidence="7" id="KW-1185">Reference proteome</keyword>
<dbReference type="InterPro" id="IPR000847">
    <property type="entry name" value="LysR_HTH_N"/>
</dbReference>
<organism evidence="6 7">
    <name type="scientific">Pendulispora brunnea</name>
    <dbReference type="NCBI Taxonomy" id="2905690"/>
    <lineage>
        <taxon>Bacteria</taxon>
        <taxon>Pseudomonadati</taxon>
        <taxon>Myxococcota</taxon>
        <taxon>Myxococcia</taxon>
        <taxon>Myxococcales</taxon>
        <taxon>Sorangiineae</taxon>
        <taxon>Pendulisporaceae</taxon>
        <taxon>Pendulispora</taxon>
    </lineage>
</organism>
<dbReference type="InterPro" id="IPR036390">
    <property type="entry name" value="WH_DNA-bd_sf"/>
</dbReference>
<evidence type="ECO:0000256" key="2">
    <source>
        <dbReference type="ARBA" id="ARBA00023015"/>
    </source>
</evidence>
<reference evidence="6 7" key="1">
    <citation type="submission" date="2021-12" db="EMBL/GenBank/DDBJ databases">
        <title>Discovery of the Pendulisporaceae a myxobacterial family with distinct sporulation behavior and unique specialized metabolism.</title>
        <authorList>
            <person name="Garcia R."/>
            <person name="Popoff A."/>
            <person name="Bader C.D."/>
            <person name="Loehr J."/>
            <person name="Walesch S."/>
            <person name="Walt C."/>
            <person name="Boldt J."/>
            <person name="Bunk B."/>
            <person name="Haeckl F.J.F.P.J."/>
            <person name="Gunesch A.P."/>
            <person name="Birkelbach J."/>
            <person name="Nuebel U."/>
            <person name="Pietschmann T."/>
            <person name="Bach T."/>
            <person name="Mueller R."/>
        </authorList>
    </citation>
    <scope>NUCLEOTIDE SEQUENCE [LARGE SCALE GENOMIC DNA]</scope>
    <source>
        <strain evidence="6 7">MSr12523</strain>
    </source>
</reference>
<sequence>MAFLPNVMNWDDLRYLLVLARATTLARAAKAIGVDQSTVRRRLEALETALGGALVDRRREGWRLTPLGERVVEHALRLESDVAEIARLAGADDDRPEGQVVITAGEVLMAEFVVPYLGDFGAEYPKVTFDLRVSNHVLDLARGEADLAVRIVRPAEPALVTRQVGTLAVGLYASRKYLEGRLPVDAGDLRGHRIVTYDRSLAHSPEATWLASRIDPEKIVARSSSPFAMMAAVRAGLGIGPLLSVFAERQPELVCVVPSDTLPRRCVWLVGHPTSLRTSRVRAVWEHLAAAFEREATPTEASARA</sequence>
<dbReference type="SUPFAM" id="SSF53850">
    <property type="entry name" value="Periplasmic binding protein-like II"/>
    <property type="match status" value="1"/>
</dbReference>
<gene>
    <name evidence="6" type="ORF">LZC95_16430</name>
</gene>
<proteinExistence type="inferred from homology"/>
<dbReference type="InterPro" id="IPR058163">
    <property type="entry name" value="LysR-type_TF_proteobact-type"/>
</dbReference>
<comment type="similarity">
    <text evidence="1">Belongs to the LysR transcriptional regulatory family.</text>
</comment>
<dbReference type="Pfam" id="PF00126">
    <property type="entry name" value="HTH_1"/>
    <property type="match status" value="1"/>
</dbReference>
<dbReference type="EMBL" id="CP089982">
    <property type="protein sequence ID" value="WXA98411.1"/>
    <property type="molecule type" value="Genomic_DNA"/>
</dbReference>
<dbReference type="SUPFAM" id="SSF46785">
    <property type="entry name" value="Winged helix' DNA-binding domain"/>
    <property type="match status" value="1"/>
</dbReference>
<evidence type="ECO:0000256" key="3">
    <source>
        <dbReference type="ARBA" id="ARBA00023125"/>
    </source>
</evidence>
<evidence type="ECO:0000313" key="6">
    <source>
        <dbReference type="EMBL" id="WXA98411.1"/>
    </source>
</evidence>
<dbReference type="InterPro" id="IPR036388">
    <property type="entry name" value="WH-like_DNA-bd_sf"/>
</dbReference>
<dbReference type="PANTHER" id="PTHR30537">
    <property type="entry name" value="HTH-TYPE TRANSCRIPTIONAL REGULATOR"/>
    <property type="match status" value="1"/>
</dbReference>
<keyword evidence="2" id="KW-0805">Transcription regulation</keyword>
<dbReference type="RefSeq" id="WP_394849025.1">
    <property type="nucleotide sequence ID" value="NZ_CP089982.1"/>
</dbReference>
<dbReference type="InterPro" id="IPR005119">
    <property type="entry name" value="LysR_subst-bd"/>
</dbReference>
<feature type="domain" description="HTH lysR-type" evidence="5">
    <location>
        <begin position="8"/>
        <end position="65"/>
    </location>
</feature>
<evidence type="ECO:0000259" key="5">
    <source>
        <dbReference type="PROSITE" id="PS50931"/>
    </source>
</evidence>
<keyword evidence="4" id="KW-0804">Transcription</keyword>
<evidence type="ECO:0000313" key="7">
    <source>
        <dbReference type="Proteomes" id="UP001379533"/>
    </source>
</evidence>
<keyword evidence="3" id="KW-0238">DNA-binding</keyword>
<dbReference type="Gene3D" id="1.10.10.10">
    <property type="entry name" value="Winged helix-like DNA-binding domain superfamily/Winged helix DNA-binding domain"/>
    <property type="match status" value="1"/>
</dbReference>
<dbReference type="Pfam" id="PF03466">
    <property type="entry name" value="LysR_substrate"/>
    <property type="match status" value="1"/>
</dbReference>
<dbReference type="PANTHER" id="PTHR30537:SF3">
    <property type="entry name" value="TRANSCRIPTIONAL REGULATORY PROTEIN"/>
    <property type="match status" value="1"/>
</dbReference>
<evidence type="ECO:0000256" key="4">
    <source>
        <dbReference type="ARBA" id="ARBA00023163"/>
    </source>
</evidence>
<dbReference type="Proteomes" id="UP001379533">
    <property type="component" value="Chromosome"/>
</dbReference>
<evidence type="ECO:0000256" key="1">
    <source>
        <dbReference type="ARBA" id="ARBA00009437"/>
    </source>
</evidence>